<dbReference type="PANTHER" id="PTHR10250">
    <property type="entry name" value="MICROSOMAL GLUTATHIONE S-TRANSFERASE"/>
    <property type="match status" value="1"/>
</dbReference>
<keyword evidence="4" id="KW-0256">Endoplasmic reticulum</keyword>
<protein>
    <recommendedName>
        <fullName evidence="10">Glutathione transferase</fullName>
    </recommendedName>
</protein>
<comment type="subcellular location">
    <subcellularLocation>
        <location evidence="1">Endoplasmic reticulum membrane</location>
        <topology evidence="1">Multi-pass membrane protein</topology>
    </subcellularLocation>
</comment>
<dbReference type="GO" id="GO:0004364">
    <property type="term" value="F:glutathione transferase activity"/>
    <property type="evidence" value="ECO:0007669"/>
    <property type="project" value="TreeGrafter"/>
</dbReference>
<dbReference type="PANTHER" id="PTHR10250:SF15">
    <property type="entry name" value="MICROSOMAL GLUTATHIONE S-TRANSFERASE-RELATED"/>
    <property type="match status" value="1"/>
</dbReference>
<evidence type="ECO:0000256" key="3">
    <source>
        <dbReference type="ARBA" id="ARBA00022751"/>
    </source>
</evidence>
<evidence type="ECO:0000256" key="4">
    <source>
        <dbReference type="ARBA" id="ARBA00022824"/>
    </source>
</evidence>
<dbReference type="GO" id="GO:0004602">
    <property type="term" value="F:glutathione peroxidase activity"/>
    <property type="evidence" value="ECO:0007669"/>
    <property type="project" value="TreeGrafter"/>
</dbReference>
<comment type="caution">
    <text evidence="8">The sequence shown here is derived from an EMBL/GenBank/DDBJ whole genome shotgun (WGS) entry which is preliminary data.</text>
</comment>
<dbReference type="GO" id="GO:0019370">
    <property type="term" value="P:leukotriene biosynthetic process"/>
    <property type="evidence" value="ECO:0007669"/>
    <property type="project" value="UniProtKB-KW"/>
</dbReference>
<sequence length="158" mass="17709">MTSISVEDLVYPGAVSLLASFQLSTFARRVGAMRMKLKVPYPGTTGDPAFNRAFRAQQNTLEFAPIFFPCLWMSGIFFHPVPASLVGLVYLYARQIYFSGYMESVEGRIPGFYLGIKCIFVLYGMSAIGMTTTLLRTYTNIDLAQLALTFAEKYLHLK</sequence>
<evidence type="ECO:0000256" key="2">
    <source>
        <dbReference type="ARBA" id="ARBA00022692"/>
    </source>
</evidence>
<proteinExistence type="predicted"/>
<name>A0AAN8JC69_PATCE</name>
<dbReference type="FunFam" id="1.20.120.550:FF:000003">
    <property type="entry name" value="Leukotriene C4 synthase"/>
    <property type="match status" value="1"/>
</dbReference>
<dbReference type="PRINTS" id="PR00488">
    <property type="entry name" value="5LPOXGNASEAP"/>
</dbReference>
<dbReference type="InterPro" id="IPR001129">
    <property type="entry name" value="Membr-assoc_MAPEG"/>
</dbReference>
<dbReference type="SUPFAM" id="SSF161084">
    <property type="entry name" value="MAPEG domain-like"/>
    <property type="match status" value="1"/>
</dbReference>
<keyword evidence="2 7" id="KW-0812">Transmembrane</keyword>
<keyword evidence="5 7" id="KW-1133">Transmembrane helix</keyword>
<dbReference type="InterPro" id="IPR001446">
    <property type="entry name" value="5_LipOase_AP"/>
</dbReference>
<keyword evidence="3" id="KW-0434">Leukotriene biosynthesis</keyword>
<dbReference type="GO" id="GO:0005789">
    <property type="term" value="C:endoplasmic reticulum membrane"/>
    <property type="evidence" value="ECO:0007669"/>
    <property type="project" value="UniProtKB-SubCell"/>
</dbReference>
<dbReference type="InterPro" id="IPR050997">
    <property type="entry name" value="MAPEG"/>
</dbReference>
<evidence type="ECO:0000313" key="9">
    <source>
        <dbReference type="Proteomes" id="UP001347796"/>
    </source>
</evidence>
<evidence type="ECO:0000256" key="6">
    <source>
        <dbReference type="ARBA" id="ARBA00023136"/>
    </source>
</evidence>
<evidence type="ECO:0000256" key="7">
    <source>
        <dbReference type="SAM" id="Phobius"/>
    </source>
</evidence>
<evidence type="ECO:0000256" key="5">
    <source>
        <dbReference type="ARBA" id="ARBA00022989"/>
    </source>
</evidence>
<dbReference type="GO" id="GO:0008047">
    <property type="term" value="F:enzyme activator activity"/>
    <property type="evidence" value="ECO:0007669"/>
    <property type="project" value="InterPro"/>
</dbReference>
<evidence type="ECO:0008006" key="10">
    <source>
        <dbReference type="Google" id="ProtNLM"/>
    </source>
</evidence>
<dbReference type="AlphaFoldDB" id="A0AAN8JC69"/>
<reference evidence="8 9" key="1">
    <citation type="submission" date="2024-01" db="EMBL/GenBank/DDBJ databases">
        <title>The genome of the rayed Mediterranean limpet Patella caerulea (Linnaeus, 1758).</title>
        <authorList>
            <person name="Anh-Thu Weber A."/>
            <person name="Halstead-Nussloch G."/>
        </authorList>
    </citation>
    <scope>NUCLEOTIDE SEQUENCE [LARGE SCALE GENOMIC DNA]</scope>
    <source>
        <strain evidence="8">AATW-2023a</strain>
        <tissue evidence="8">Whole specimen</tissue>
    </source>
</reference>
<dbReference type="EMBL" id="JAZGQO010000011">
    <property type="protein sequence ID" value="KAK6172248.1"/>
    <property type="molecule type" value="Genomic_DNA"/>
</dbReference>
<dbReference type="Proteomes" id="UP001347796">
    <property type="component" value="Unassembled WGS sequence"/>
</dbReference>
<dbReference type="InterPro" id="IPR023352">
    <property type="entry name" value="MAPEG-like_dom_sf"/>
</dbReference>
<dbReference type="Gene3D" id="1.20.120.550">
    <property type="entry name" value="Membrane associated eicosanoid/glutathione metabolism-like domain"/>
    <property type="match status" value="1"/>
</dbReference>
<keyword evidence="9" id="KW-1185">Reference proteome</keyword>
<organism evidence="8 9">
    <name type="scientific">Patella caerulea</name>
    <name type="common">Rayed Mediterranean limpet</name>
    <dbReference type="NCBI Taxonomy" id="87958"/>
    <lineage>
        <taxon>Eukaryota</taxon>
        <taxon>Metazoa</taxon>
        <taxon>Spiralia</taxon>
        <taxon>Lophotrochozoa</taxon>
        <taxon>Mollusca</taxon>
        <taxon>Gastropoda</taxon>
        <taxon>Patellogastropoda</taxon>
        <taxon>Patelloidea</taxon>
        <taxon>Patellidae</taxon>
        <taxon>Patella</taxon>
    </lineage>
</organism>
<feature type="transmembrane region" description="Helical" evidence="7">
    <location>
        <begin position="114"/>
        <end position="135"/>
    </location>
</feature>
<dbReference type="Pfam" id="PF01124">
    <property type="entry name" value="MAPEG"/>
    <property type="match status" value="1"/>
</dbReference>
<evidence type="ECO:0000313" key="8">
    <source>
        <dbReference type="EMBL" id="KAK6172248.1"/>
    </source>
</evidence>
<evidence type="ECO:0000256" key="1">
    <source>
        <dbReference type="ARBA" id="ARBA00004477"/>
    </source>
</evidence>
<accession>A0AAN8JC69</accession>
<feature type="transmembrane region" description="Helical" evidence="7">
    <location>
        <begin position="66"/>
        <end position="93"/>
    </location>
</feature>
<gene>
    <name evidence="8" type="ORF">SNE40_015951</name>
</gene>
<dbReference type="GO" id="GO:0005635">
    <property type="term" value="C:nuclear envelope"/>
    <property type="evidence" value="ECO:0007669"/>
    <property type="project" value="TreeGrafter"/>
</dbReference>
<keyword evidence="6 7" id="KW-0472">Membrane</keyword>